<dbReference type="InterPro" id="IPR015421">
    <property type="entry name" value="PyrdxlP-dep_Trfase_major"/>
</dbReference>
<protein>
    <submittedName>
        <fullName evidence="5">Aminotransferase class V-fold PLP-dependent enzyme</fullName>
    </submittedName>
</protein>
<sequence>MKIIYWDHNATTPCAPEVVEAMRRYWNEEYGNPSSSHIMGRRAAAAIKKAREQIGNLINCHSSEIIFTSGATESNNLLFLGILLTPRSERNQIVVSAIEHKSVLEPARMLKEHGFEVIKLPVSRAGVTDIKAARNLITDKTLLVSVQAANNELGT</sequence>
<comment type="catalytic activity">
    <reaction evidence="3">
        <text>(sulfur carrier)-H + L-cysteine = (sulfur carrier)-SH + L-alanine</text>
        <dbReference type="Rhea" id="RHEA:43892"/>
        <dbReference type="Rhea" id="RHEA-COMP:14737"/>
        <dbReference type="Rhea" id="RHEA-COMP:14739"/>
        <dbReference type="ChEBI" id="CHEBI:29917"/>
        <dbReference type="ChEBI" id="CHEBI:35235"/>
        <dbReference type="ChEBI" id="CHEBI:57972"/>
        <dbReference type="ChEBI" id="CHEBI:64428"/>
        <dbReference type="EC" id="2.8.1.7"/>
    </reaction>
</comment>
<dbReference type="Gene3D" id="3.90.1150.10">
    <property type="entry name" value="Aspartate Aminotransferase, domain 1"/>
    <property type="match status" value="1"/>
</dbReference>
<reference evidence="5 6" key="1">
    <citation type="submission" date="2020-08" db="EMBL/GenBank/DDBJ databases">
        <title>Bridging the membrane lipid divide: bacteria of the FCB group superphylum have the potential to synthesize archaeal ether lipids.</title>
        <authorList>
            <person name="Villanueva L."/>
            <person name="Von Meijenfeldt F.A.B."/>
            <person name="Westbye A.B."/>
            <person name="Yadav S."/>
            <person name="Hopmans E.C."/>
            <person name="Dutilh B.E."/>
            <person name="Sinninghe Damste J.S."/>
        </authorList>
    </citation>
    <scope>NUCLEOTIDE SEQUENCE [LARGE SCALE GENOMIC DNA]</scope>
    <source>
        <strain evidence="5">NIOZ-UU36</strain>
    </source>
</reference>
<gene>
    <name evidence="5" type="ORF">H8E29_15520</name>
</gene>
<comment type="cofactor">
    <cofactor evidence="1">
        <name>pyridoxal 5'-phosphate</name>
        <dbReference type="ChEBI" id="CHEBI:597326"/>
    </cofactor>
</comment>
<comment type="similarity">
    <text evidence="2">Belongs to the class-V pyridoxal-phosphate-dependent aminotransferase family. NifS/IscS subfamily.</text>
</comment>
<dbReference type="InterPro" id="IPR015424">
    <property type="entry name" value="PyrdxlP-dep_Trfase"/>
</dbReference>
<dbReference type="InterPro" id="IPR000192">
    <property type="entry name" value="Aminotrans_V_dom"/>
</dbReference>
<dbReference type="InterPro" id="IPR015422">
    <property type="entry name" value="PyrdxlP-dep_Trfase_small"/>
</dbReference>
<dbReference type="Gene3D" id="3.40.640.10">
    <property type="entry name" value="Type I PLP-dependent aspartate aminotransferase-like (Major domain)"/>
    <property type="match status" value="1"/>
</dbReference>
<dbReference type="EMBL" id="JACNJN010000182">
    <property type="protein sequence ID" value="MBC8336670.1"/>
    <property type="molecule type" value="Genomic_DNA"/>
</dbReference>
<evidence type="ECO:0000256" key="1">
    <source>
        <dbReference type="ARBA" id="ARBA00001933"/>
    </source>
</evidence>
<dbReference type="PANTHER" id="PTHR11601">
    <property type="entry name" value="CYSTEINE DESULFURYLASE FAMILY MEMBER"/>
    <property type="match status" value="1"/>
</dbReference>
<keyword evidence="5" id="KW-0032">Aminotransferase</keyword>
<proteinExistence type="inferred from homology"/>
<evidence type="ECO:0000256" key="3">
    <source>
        <dbReference type="ARBA" id="ARBA00050776"/>
    </source>
</evidence>
<dbReference type="PANTHER" id="PTHR11601:SF34">
    <property type="entry name" value="CYSTEINE DESULFURASE"/>
    <property type="match status" value="1"/>
</dbReference>
<accession>A0A8J6NNU2</accession>
<comment type="caution">
    <text evidence="5">The sequence shown here is derived from an EMBL/GenBank/DDBJ whole genome shotgun (WGS) entry which is preliminary data.</text>
</comment>
<organism evidence="5 6">
    <name type="scientific">Candidatus Desulfolinea nitratireducens</name>
    <dbReference type="NCBI Taxonomy" id="2841698"/>
    <lineage>
        <taxon>Bacteria</taxon>
        <taxon>Bacillati</taxon>
        <taxon>Chloroflexota</taxon>
        <taxon>Anaerolineae</taxon>
        <taxon>Anaerolineales</taxon>
        <taxon>Anaerolineales incertae sedis</taxon>
        <taxon>Candidatus Desulfolinea</taxon>
    </lineage>
</organism>
<dbReference type="AlphaFoldDB" id="A0A8J6NNU2"/>
<evidence type="ECO:0000313" key="6">
    <source>
        <dbReference type="Proteomes" id="UP000614469"/>
    </source>
</evidence>
<dbReference type="Pfam" id="PF00266">
    <property type="entry name" value="Aminotran_5"/>
    <property type="match status" value="1"/>
</dbReference>
<feature type="non-terminal residue" evidence="5">
    <location>
        <position position="155"/>
    </location>
</feature>
<dbReference type="GO" id="GO:0031071">
    <property type="term" value="F:cysteine desulfurase activity"/>
    <property type="evidence" value="ECO:0007669"/>
    <property type="project" value="UniProtKB-EC"/>
</dbReference>
<keyword evidence="5" id="KW-0808">Transferase</keyword>
<evidence type="ECO:0000313" key="5">
    <source>
        <dbReference type="EMBL" id="MBC8336670.1"/>
    </source>
</evidence>
<evidence type="ECO:0000256" key="2">
    <source>
        <dbReference type="ARBA" id="ARBA00006490"/>
    </source>
</evidence>
<dbReference type="Proteomes" id="UP000614469">
    <property type="component" value="Unassembled WGS sequence"/>
</dbReference>
<dbReference type="SUPFAM" id="SSF53383">
    <property type="entry name" value="PLP-dependent transferases"/>
    <property type="match status" value="1"/>
</dbReference>
<name>A0A8J6NNU2_9CHLR</name>
<evidence type="ECO:0000259" key="4">
    <source>
        <dbReference type="Pfam" id="PF00266"/>
    </source>
</evidence>
<dbReference type="GO" id="GO:0008483">
    <property type="term" value="F:transaminase activity"/>
    <property type="evidence" value="ECO:0007669"/>
    <property type="project" value="UniProtKB-KW"/>
</dbReference>
<feature type="domain" description="Aminotransferase class V" evidence="4">
    <location>
        <begin position="4"/>
        <end position="155"/>
    </location>
</feature>